<keyword evidence="2" id="KW-0813">Transport</keyword>
<organism evidence="9 10">
    <name type="scientific">Sporolactobacillus nakayamae</name>
    <dbReference type="NCBI Taxonomy" id="269670"/>
    <lineage>
        <taxon>Bacteria</taxon>
        <taxon>Bacillati</taxon>
        <taxon>Bacillota</taxon>
        <taxon>Bacilli</taxon>
        <taxon>Bacillales</taxon>
        <taxon>Sporolactobacillaceae</taxon>
        <taxon>Sporolactobacillus</taxon>
    </lineage>
</organism>
<evidence type="ECO:0000256" key="1">
    <source>
        <dbReference type="ARBA" id="ARBA00004651"/>
    </source>
</evidence>
<feature type="transmembrane region" description="Helical" evidence="8">
    <location>
        <begin position="163"/>
        <end position="184"/>
    </location>
</feature>
<dbReference type="Gene3D" id="1.20.1250.20">
    <property type="entry name" value="MFS general substrate transporter like domains"/>
    <property type="match status" value="2"/>
</dbReference>
<dbReference type="GO" id="GO:0008643">
    <property type="term" value="P:carbohydrate transport"/>
    <property type="evidence" value="ECO:0007669"/>
    <property type="project" value="InterPro"/>
</dbReference>
<evidence type="ECO:0000313" key="10">
    <source>
        <dbReference type="Proteomes" id="UP000198752"/>
    </source>
</evidence>
<dbReference type="InterPro" id="IPR001927">
    <property type="entry name" value="Na/Gal_symport"/>
</dbReference>
<dbReference type="InterPro" id="IPR039672">
    <property type="entry name" value="MFS_2"/>
</dbReference>
<proteinExistence type="predicted"/>
<dbReference type="Pfam" id="PF13347">
    <property type="entry name" value="MFS_2"/>
    <property type="match status" value="1"/>
</dbReference>
<evidence type="ECO:0000256" key="5">
    <source>
        <dbReference type="ARBA" id="ARBA00022847"/>
    </source>
</evidence>
<feature type="transmembrane region" description="Helical" evidence="8">
    <location>
        <begin position="309"/>
        <end position="327"/>
    </location>
</feature>
<dbReference type="GO" id="GO:0006814">
    <property type="term" value="P:sodium ion transport"/>
    <property type="evidence" value="ECO:0007669"/>
    <property type="project" value="InterPro"/>
</dbReference>
<dbReference type="SUPFAM" id="SSF103473">
    <property type="entry name" value="MFS general substrate transporter"/>
    <property type="match status" value="1"/>
</dbReference>
<gene>
    <name evidence="9" type="ORF">SAMN02982927_00932</name>
</gene>
<protein>
    <submittedName>
        <fullName evidence="9">Sugar (Glycoside-Pentoside-Hexuronide) transporter</fullName>
    </submittedName>
</protein>
<keyword evidence="10" id="KW-1185">Reference proteome</keyword>
<evidence type="ECO:0000256" key="4">
    <source>
        <dbReference type="ARBA" id="ARBA00022692"/>
    </source>
</evidence>
<keyword evidence="3" id="KW-1003">Cell membrane</keyword>
<comment type="subcellular location">
    <subcellularLocation>
        <location evidence="1">Cell membrane</location>
        <topology evidence="1">Multi-pass membrane protein</topology>
    </subcellularLocation>
</comment>
<evidence type="ECO:0000256" key="3">
    <source>
        <dbReference type="ARBA" id="ARBA00022475"/>
    </source>
</evidence>
<dbReference type="PANTHER" id="PTHR11328:SF24">
    <property type="entry name" value="MAJOR FACILITATOR SUPERFAMILY (MFS) PROFILE DOMAIN-CONTAINING PROTEIN"/>
    <property type="match status" value="1"/>
</dbReference>
<dbReference type="GO" id="GO:0015293">
    <property type="term" value="F:symporter activity"/>
    <property type="evidence" value="ECO:0007669"/>
    <property type="project" value="UniProtKB-KW"/>
</dbReference>
<dbReference type="PANTHER" id="PTHR11328">
    <property type="entry name" value="MAJOR FACILITATOR SUPERFAMILY DOMAIN-CONTAINING PROTEIN"/>
    <property type="match status" value="1"/>
</dbReference>
<sequence length="457" mass="50434">MNIETPISSNANIEKESFLDVWKQRISYGISDFACNLIWNMLTLYLMYFYTDVAGITAVTVGTMIMVTRLIDSFADMFTGVIIDKTHSRWGKSRPYILFGSLPLAVFGVLCFYAPDLSADGKVIYAYATYLGISICYGLVNIPISSILPSLTSNARERTNLTTVRIVLAFIGATIVSVATLPLVHLLGRGSEVRGFVLAMSLYCLIAVICLYLTFRNVKEKVKVVKQKVSIKESFVALKGNKPWMIFAVSTLFMWGSNFFLQGSLIYYFTYNVGSKDIAAIIAGITSSIPLIGTILVPVISHRMMKRNIFLLGSLISFLGLVVMLIANINVTVLITGAVVYAIGFGMRQNMYFSMQADPVDFGEWKTGVNGAGLISAINGFIGKVAMAVSAALSGALLTWGHYVPHAHQNSQALLMIRSNFIIIPAILIIISMLIMCFYNLDKYYPQIRKELDSRIG</sequence>
<feature type="transmembrane region" description="Helical" evidence="8">
    <location>
        <begin position="96"/>
        <end position="115"/>
    </location>
</feature>
<feature type="transmembrane region" description="Helical" evidence="8">
    <location>
        <begin position="244"/>
        <end position="266"/>
    </location>
</feature>
<dbReference type="AlphaFoldDB" id="A0A1I2PSR0"/>
<evidence type="ECO:0000256" key="8">
    <source>
        <dbReference type="SAM" id="Phobius"/>
    </source>
</evidence>
<feature type="transmembrane region" description="Helical" evidence="8">
    <location>
        <begin position="333"/>
        <end position="353"/>
    </location>
</feature>
<feature type="transmembrane region" description="Helical" evidence="8">
    <location>
        <begin position="196"/>
        <end position="215"/>
    </location>
</feature>
<dbReference type="STRING" id="269670.SAMN02982927_00932"/>
<dbReference type="Proteomes" id="UP000198752">
    <property type="component" value="Unassembled WGS sequence"/>
</dbReference>
<dbReference type="PROSITE" id="PS00872">
    <property type="entry name" value="NA_GALACTOSIDE_SYMP"/>
    <property type="match status" value="1"/>
</dbReference>
<accession>A0A1I2PSR0</accession>
<feature type="transmembrane region" description="Helical" evidence="8">
    <location>
        <begin position="278"/>
        <end position="297"/>
    </location>
</feature>
<keyword evidence="5" id="KW-0769">Symport</keyword>
<feature type="transmembrane region" description="Helical" evidence="8">
    <location>
        <begin position="127"/>
        <end position="151"/>
    </location>
</feature>
<feature type="transmembrane region" description="Helical" evidence="8">
    <location>
        <begin position="374"/>
        <end position="401"/>
    </location>
</feature>
<dbReference type="InterPro" id="IPR036259">
    <property type="entry name" value="MFS_trans_sf"/>
</dbReference>
<dbReference type="NCBIfam" id="TIGR00792">
    <property type="entry name" value="gph"/>
    <property type="match status" value="1"/>
</dbReference>
<evidence type="ECO:0000256" key="7">
    <source>
        <dbReference type="ARBA" id="ARBA00023136"/>
    </source>
</evidence>
<evidence type="ECO:0000256" key="6">
    <source>
        <dbReference type="ARBA" id="ARBA00022989"/>
    </source>
</evidence>
<dbReference type="RefSeq" id="WP_093670539.1">
    <property type="nucleotide sequence ID" value="NZ_FOOY01000005.1"/>
</dbReference>
<dbReference type="EMBL" id="FOOY01000005">
    <property type="protein sequence ID" value="SFG18129.1"/>
    <property type="molecule type" value="Genomic_DNA"/>
</dbReference>
<name>A0A1I2PSR0_9BACL</name>
<dbReference type="OrthoDB" id="9764596at2"/>
<keyword evidence="6 8" id="KW-1133">Transmembrane helix</keyword>
<feature type="transmembrane region" description="Helical" evidence="8">
    <location>
        <begin position="421"/>
        <end position="441"/>
    </location>
</feature>
<keyword evidence="4 8" id="KW-0812">Transmembrane</keyword>
<dbReference type="InterPro" id="IPR018043">
    <property type="entry name" value="Na/Gal_symport_CS"/>
</dbReference>
<reference evidence="10" key="1">
    <citation type="submission" date="2016-10" db="EMBL/GenBank/DDBJ databases">
        <authorList>
            <person name="Varghese N."/>
            <person name="Submissions S."/>
        </authorList>
    </citation>
    <scope>NUCLEOTIDE SEQUENCE [LARGE SCALE GENOMIC DNA]</scope>
    <source>
        <strain evidence="10">ATCC 700379</strain>
    </source>
</reference>
<evidence type="ECO:0000256" key="2">
    <source>
        <dbReference type="ARBA" id="ARBA00022448"/>
    </source>
</evidence>
<dbReference type="GO" id="GO:0005886">
    <property type="term" value="C:plasma membrane"/>
    <property type="evidence" value="ECO:0007669"/>
    <property type="project" value="UniProtKB-SubCell"/>
</dbReference>
<feature type="transmembrane region" description="Helical" evidence="8">
    <location>
        <begin position="33"/>
        <end position="50"/>
    </location>
</feature>
<evidence type="ECO:0000313" key="9">
    <source>
        <dbReference type="EMBL" id="SFG18129.1"/>
    </source>
</evidence>
<keyword evidence="7 8" id="KW-0472">Membrane</keyword>
<dbReference type="CDD" id="cd17332">
    <property type="entry name" value="MFS_MelB_like"/>
    <property type="match status" value="1"/>
</dbReference>